<accession>A0A0C1ZFS6</accession>
<dbReference type="Proteomes" id="UP000031599">
    <property type="component" value="Unassembled WGS sequence"/>
</dbReference>
<feature type="compositionally biased region" description="Acidic residues" evidence="1">
    <location>
        <begin position="55"/>
        <end position="75"/>
    </location>
</feature>
<dbReference type="AlphaFoldDB" id="A0A0C1ZFS6"/>
<feature type="compositionally biased region" description="Low complexity" evidence="1">
    <location>
        <begin position="39"/>
        <end position="54"/>
    </location>
</feature>
<sequence>MYCSFLRAPTLLCAPTLLFALPLVIGCNERVAGDEQVDTSQTETSTSETSTSESGDPDPGDTEEETGDGDGDGEPPGDLIPDGEALNPDCEVSPGDHSGVCEGPQCPILEDIELRCPHLDFVNRIELGLTPSRLYVDYRQSWDEGSDSFILANGEVDFVAPLPGPGFSGQRNDGTLYRAGEGETYHRQVEGGWLQIPLLGNPVEFDPDDAEAVWPRPSLDDELHLMFAEALSSQRGGTKFHWLAPHDGGWVVEEVTVGDVARWPLVVDFDPLGRRHVWMEIYDEPEDLSFRVFGEPETQLPAFSGDAYAGRNQVPTPPRPALGAEGPPLAMLRAHQQNLVLLTGHDPGDLIETPIAGARHLEDRCDSDYSSFQAPCEPCEYDDAGVEFSNYELVRGSHGELWGVWLWISVDASMSSQQVDNTCVGSVDSIEATGELRIVELGADASVGRQLAIPLDGLVAFEIGSSSNRTFSATAYDDVIAVALEVAVDTDYAYPFNDDTNLMTRVMVIDTTLIE</sequence>
<comment type="caution">
    <text evidence="3">The sequence shown here is derived from an EMBL/GenBank/DDBJ whole genome shotgun (WGS) entry which is preliminary data.</text>
</comment>
<evidence type="ECO:0000313" key="4">
    <source>
        <dbReference type="Proteomes" id="UP000031599"/>
    </source>
</evidence>
<organism evidence="3 4">
    <name type="scientific">Enhygromyxa salina</name>
    <dbReference type="NCBI Taxonomy" id="215803"/>
    <lineage>
        <taxon>Bacteria</taxon>
        <taxon>Pseudomonadati</taxon>
        <taxon>Myxococcota</taxon>
        <taxon>Polyangia</taxon>
        <taxon>Nannocystales</taxon>
        <taxon>Nannocystaceae</taxon>
        <taxon>Enhygromyxa</taxon>
    </lineage>
</organism>
<reference evidence="3 4" key="1">
    <citation type="submission" date="2014-12" db="EMBL/GenBank/DDBJ databases">
        <title>Genome assembly of Enhygromyxa salina DSM 15201.</title>
        <authorList>
            <person name="Sharma G."/>
            <person name="Subramanian S."/>
        </authorList>
    </citation>
    <scope>NUCLEOTIDE SEQUENCE [LARGE SCALE GENOMIC DNA]</scope>
    <source>
        <strain evidence="3 4">DSM 15201</strain>
    </source>
</reference>
<name>A0A0C1ZFS6_9BACT</name>
<feature type="chain" id="PRO_5002161615" evidence="2">
    <location>
        <begin position="21"/>
        <end position="515"/>
    </location>
</feature>
<feature type="region of interest" description="Disordered" evidence="1">
    <location>
        <begin position="34"/>
        <end position="97"/>
    </location>
</feature>
<evidence type="ECO:0000313" key="3">
    <source>
        <dbReference type="EMBL" id="KIG16509.1"/>
    </source>
</evidence>
<protein>
    <submittedName>
        <fullName evidence="3">Uncharacterized protein</fullName>
    </submittedName>
</protein>
<proteinExistence type="predicted"/>
<evidence type="ECO:0000256" key="1">
    <source>
        <dbReference type="SAM" id="MobiDB-lite"/>
    </source>
</evidence>
<evidence type="ECO:0000256" key="2">
    <source>
        <dbReference type="SAM" id="SignalP"/>
    </source>
</evidence>
<feature type="signal peptide" evidence="2">
    <location>
        <begin position="1"/>
        <end position="20"/>
    </location>
</feature>
<dbReference type="EMBL" id="JMCC02000037">
    <property type="protein sequence ID" value="KIG16509.1"/>
    <property type="molecule type" value="Genomic_DNA"/>
</dbReference>
<keyword evidence="2" id="KW-0732">Signal</keyword>
<dbReference type="PROSITE" id="PS51257">
    <property type="entry name" value="PROKAR_LIPOPROTEIN"/>
    <property type="match status" value="1"/>
</dbReference>
<gene>
    <name evidence="3" type="ORF">DB30_04422</name>
</gene>